<name>A0A5E8CMF4_9ZZZZ</name>
<dbReference type="AlphaFoldDB" id="A0A5E8CMF4"/>
<organism evidence="1">
    <name type="scientific">seawater metagenome</name>
    <dbReference type="NCBI Taxonomy" id="1561972"/>
    <lineage>
        <taxon>unclassified sequences</taxon>
        <taxon>metagenomes</taxon>
        <taxon>ecological metagenomes</taxon>
    </lineage>
</organism>
<sequence>MYKNLYIKYKLKYLELKKKINKQGGHYTKEEPDQFRELINAIIELIRNKAMAKDRSNYRKLFREDDELLSPEELEIIVNPIIDFINVIIDPENPRSVELMKKFCSTYSLPVSFPSIEEEFTNSQLLEIYLSDPEKYKILKLWFHNKLNNKRLGTFIDSTYSNATSKVSNIKLQRDLIPQLNVILSMVEERIKLMRSNELKDYLKANDIQFDDIFLKDEDAFIYIQFIKIYKDG</sequence>
<reference evidence="1" key="1">
    <citation type="submission" date="2019-09" db="EMBL/GenBank/DDBJ databases">
        <authorList>
            <person name="Needham M D."/>
        </authorList>
    </citation>
    <scope>NUCLEOTIDE SEQUENCE</scope>
</reference>
<gene>
    <name evidence="1" type="ORF">CPAV1605_965</name>
</gene>
<proteinExistence type="predicted"/>
<dbReference type="EMBL" id="CABVLZ010000004">
    <property type="protein sequence ID" value="VVU95240.1"/>
    <property type="molecule type" value="Genomic_DNA"/>
</dbReference>
<accession>A0A5E8CMF4</accession>
<protein>
    <submittedName>
        <fullName evidence="1">Uncharacterized protein</fullName>
    </submittedName>
</protein>
<evidence type="ECO:0000313" key="1">
    <source>
        <dbReference type="EMBL" id="VVU95240.1"/>
    </source>
</evidence>